<evidence type="ECO:0000313" key="2">
    <source>
        <dbReference type="EMBL" id="SOO25503.1"/>
    </source>
</evidence>
<evidence type="ECO:0000313" key="3">
    <source>
        <dbReference type="Proteomes" id="UP000234345"/>
    </source>
</evidence>
<name>A0A7Z7NI53_XANCH</name>
<organism evidence="2 3">
    <name type="scientific">Xanthomonas campestris pv. phaseoli</name>
    <dbReference type="NCBI Taxonomy" id="317013"/>
    <lineage>
        <taxon>Bacteria</taxon>
        <taxon>Pseudomonadati</taxon>
        <taxon>Pseudomonadota</taxon>
        <taxon>Gammaproteobacteria</taxon>
        <taxon>Lysobacterales</taxon>
        <taxon>Lysobacteraceae</taxon>
        <taxon>Xanthomonas</taxon>
    </lineage>
</organism>
<comment type="caution">
    <text evidence="2">The sequence shown here is derived from an EMBL/GenBank/DDBJ whole genome shotgun (WGS) entry which is preliminary data.</text>
</comment>
<dbReference type="AlphaFoldDB" id="A0A7Z7NI53"/>
<sequence>MYGRDTDCALMVMPRSRSIGLESSTWASISRACRPPHSWMMRSARVDLPWSTWAMMEKLRMFRIESEDIEVGAGAAVVRVTQHYRTPGPFGAGDWGIGIGESQKQGGPRSADPLLPIPIPNPGLPQPPAFKAT</sequence>
<reference evidence="2 3" key="1">
    <citation type="submission" date="2017-10" db="EMBL/GenBank/DDBJ databases">
        <authorList>
            <person name="Regsiter A."/>
            <person name="William W."/>
        </authorList>
    </citation>
    <scope>NUCLEOTIDE SEQUENCE [LARGE SCALE GENOMIC DNA]</scope>
    <source>
        <strain evidence="2 3">CFBP6991</strain>
    </source>
</reference>
<proteinExistence type="predicted"/>
<protein>
    <submittedName>
        <fullName evidence="2">Uncharacterized protein</fullName>
    </submittedName>
</protein>
<gene>
    <name evidence="2" type="ORF">XFF6991_460058</name>
</gene>
<dbReference type="EMBL" id="OCZC01000073">
    <property type="protein sequence ID" value="SOO25503.1"/>
    <property type="molecule type" value="Genomic_DNA"/>
</dbReference>
<feature type="compositionally biased region" description="Pro residues" evidence="1">
    <location>
        <begin position="115"/>
        <end position="133"/>
    </location>
</feature>
<dbReference type="Proteomes" id="UP000234345">
    <property type="component" value="Unassembled WGS sequence"/>
</dbReference>
<accession>A0A7Z7NI53</accession>
<evidence type="ECO:0000256" key="1">
    <source>
        <dbReference type="SAM" id="MobiDB-lite"/>
    </source>
</evidence>
<feature type="region of interest" description="Disordered" evidence="1">
    <location>
        <begin position="95"/>
        <end position="133"/>
    </location>
</feature>